<sequence>MTPGPAPSGSDAGAGQEPAPSGGALPGRGAAGAGRPVVEPAVPLERARVVVAGYGVTGRAVAAALRGRTASVVTVDARSDLSLIHI</sequence>
<gene>
    <name evidence="2" type="ORF">HGK34_14240</name>
</gene>
<dbReference type="RefSeq" id="WP_201848501.1">
    <property type="nucleotide sequence ID" value="NZ_JABBYC010000028.1"/>
</dbReference>
<evidence type="ECO:0000256" key="1">
    <source>
        <dbReference type="SAM" id="MobiDB-lite"/>
    </source>
</evidence>
<evidence type="ECO:0000313" key="2">
    <source>
        <dbReference type="EMBL" id="MBL0887424.1"/>
    </source>
</evidence>
<keyword evidence="3" id="KW-1185">Reference proteome</keyword>
<evidence type="ECO:0000313" key="3">
    <source>
        <dbReference type="Proteomes" id="UP000675409"/>
    </source>
</evidence>
<evidence type="ECO:0008006" key="4">
    <source>
        <dbReference type="Google" id="ProtNLM"/>
    </source>
</evidence>
<feature type="region of interest" description="Disordered" evidence="1">
    <location>
        <begin position="1"/>
        <end position="35"/>
    </location>
</feature>
<proteinExistence type="predicted"/>
<feature type="compositionally biased region" description="Low complexity" evidence="1">
    <location>
        <begin position="7"/>
        <end position="23"/>
    </location>
</feature>
<dbReference type="EMBL" id="JABBYC010000028">
    <property type="protein sequence ID" value="MBL0887424.1"/>
    <property type="molecule type" value="Genomic_DNA"/>
</dbReference>
<reference evidence="2 3" key="1">
    <citation type="journal article" date="2021" name="Arch. Microbiol.">
        <title>Myceligenerans indicum sp. nov., an actinobacterium isolated from mangrove sediment of Sundarbans, India.</title>
        <authorList>
            <person name="Asha K."/>
            <person name="Bhadury P."/>
        </authorList>
    </citation>
    <scope>NUCLEOTIDE SEQUENCE [LARGE SCALE GENOMIC DNA]</scope>
    <source>
        <strain evidence="2 3">I2</strain>
    </source>
</reference>
<protein>
    <recommendedName>
        <fullName evidence="4">UDP-N-acetylmuramoyl-L-alanine--D-glutamate ligase</fullName>
    </recommendedName>
</protein>
<name>A0ABS1LN17_9MICO</name>
<dbReference type="Proteomes" id="UP000675409">
    <property type="component" value="Unassembled WGS sequence"/>
</dbReference>
<accession>A0ABS1LN17</accession>
<comment type="caution">
    <text evidence="2">The sequence shown here is derived from an EMBL/GenBank/DDBJ whole genome shotgun (WGS) entry which is preliminary data.</text>
</comment>
<organism evidence="2 3">
    <name type="scientific">Myceligenerans indicum</name>
    <dbReference type="NCBI Taxonomy" id="2593663"/>
    <lineage>
        <taxon>Bacteria</taxon>
        <taxon>Bacillati</taxon>
        <taxon>Actinomycetota</taxon>
        <taxon>Actinomycetes</taxon>
        <taxon>Micrococcales</taxon>
        <taxon>Promicromonosporaceae</taxon>
        <taxon>Myceligenerans</taxon>
    </lineage>
</organism>